<protein>
    <submittedName>
        <fullName evidence="2">Vacuolar H+/Ca2+ exchanger</fullName>
    </submittedName>
</protein>
<evidence type="ECO:0000313" key="3">
    <source>
        <dbReference type="Proteomes" id="UP001174691"/>
    </source>
</evidence>
<name>A0AA38VBZ9_9PEZI</name>
<organism evidence="2 3">
    <name type="scientific">Coniochaeta hoffmannii</name>
    <dbReference type="NCBI Taxonomy" id="91930"/>
    <lineage>
        <taxon>Eukaryota</taxon>
        <taxon>Fungi</taxon>
        <taxon>Dikarya</taxon>
        <taxon>Ascomycota</taxon>
        <taxon>Pezizomycotina</taxon>
        <taxon>Sordariomycetes</taxon>
        <taxon>Sordariomycetidae</taxon>
        <taxon>Coniochaetales</taxon>
        <taxon>Coniochaetaceae</taxon>
        <taxon>Coniochaeta</taxon>
    </lineage>
</organism>
<evidence type="ECO:0000256" key="1">
    <source>
        <dbReference type="SAM" id="MobiDB-lite"/>
    </source>
</evidence>
<accession>A0AA38VBZ9</accession>
<evidence type="ECO:0000313" key="2">
    <source>
        <dbReference type="EMBL" id="KAJ9134383.1"/>
    </source>
</evidence>
<proteinExistence type="predicted"/>
<feature type="region of interest" description="Disordered" evidence="1">
    <location>
        <begin position="353"/>
        <end position="404"/>
    </location>
</feature>
<reference evidence="2" key="1">
    <citation type="submission" date="2022-07" db="EMBL/GenBank/DDBJ databases">
        <title>Fungi with potential for degradation of polypropylene.</title>
        <authorList>
            <person name="Gostincar C."/>
        </authorList>
    </citation>
    <scope>NUCLEOTIDE SEQUENCE</scope>
    <source>
        <strain evidence="2">EXF-13287</strain>
    </source>
</reference>
<keyword evidence="3" id="KW-1185">Reference proteome</keyword>
<dbReference type="EMBL" id="JANBVN010000184">
    <property type="protein sequence ID" value="KAJ9134383.1"/>
    <property type="molecule type" value="Genomic_DNA"/>
</dbReference>
<dbReference type="AlphaFoldDB" id="A0AA38VBZ9"/>
<comment type="caution">
    <text evidence="2">The sequence shown here is derived from an EMBL/GenBank/DDBJ whole genome shotgun (WGS) entry which is preliminary data.</text>
</comment>
<sequence length="544" mass="59669">MDGETLSSIIRGYDASFDSARVRAVLDRDESGALAAWVAAHLTPDTLLTAEELLQYSTLEKSGRADQLGASLDAANGQSFRDEDIKSAIEELNRSTATINKQTETLRHQQDALARLIKNESKDAQARAVLDLEYSQALDIDRKALRSAVDGLCHDIELQLSELDSHGSGSLDKTRQVVGSLFVADDKLLSSLQKLGWELETEDPQEKEDVKKLQDICARLIKYSVEACRTRLDRIFLDSLEAASSANGRHAAQGEDLATVQDELESLYSEILPVAQMSVDQQYLAPALKSLTSRNGKSFAKTAHAIDYIRDCLDYLLGKTEAFCSRMERFHAHQMAASQVAAICRTELAAPVEQASAKKRRPTMGASPTRRRKSSDHGSSRSPVRLRTGQALRNRRRSSTTGILADETPLEQLLRMLALSLPEAGDIAQSSISNPQVAALATALADRTAKVADVAANVQESFEASATTQIKDSSLAHQLLRDSLLAESPFGKVELVDPEIEGSIRVLDQELANVGKKLERVHSEVTLIRGRRGKQDELIRRWGS</sequence>
<gene>
    <name evidence="2" type="ORF">NKR19_g8706</name>
</gene>
<dbReference type="Proteomes" id="UP001174691">
    <property type="component" value="Unassembled WGS sequence"/>
</dbReference>